<dbReference type="EMBL" id="BKAD01000009">
    <property type="protein sequence ID" value="GEP29918.1"/>
    <property type="molecule type" value="Genomic_DNA"/>
</dbReference>
<evidence type="ECO:0000259" key="2">
    <source>
        <dbReference type="PROSITE" id="PS50975"/>
    </source>
</evidence>
<feature type="domain" description="ATP-grasp" evidence="2">
    <location>
        <begin position="109"/>
        <end position="296"/>
    </location>
</feature>
<evidence type="ECO:0000313" key="4">
    <source>
        <dbReference type="Proteomes" id="UP000321337"/>
    </source>
</evidence>
<comment type="caution">
    <text evidence="3">The sequence shown here is derived from an EMBL/GenBank/DDBJ whole genome shotgun (WGS) entry which is preliminary data.</text>
</comment>
<sequence length="304" mass="33200">MNGRIAIFTDDPGWHGKRLKQAFAARGYEAVYLSLMDCRVDLEEGIGGVVLPGFEDRLPDGVFVRGVPGGTLEQVILRLDFLHVLPAIGVPVYNSARAIEKSVDKAMTSLLLKQADVSTPLTWVLESETQARALLMREVARGHELVLKPLFGSQGTGLRRLAHPGDLPPVEDYQGLYYLQRYVGAEAGAGEDYRVLVIGGTSRAAMTRRGTGWINNVAQGAACLPAPEDSMLFRLAEAATHALDMDYAGVDMIRDREGHLTVLEVNSIPAWLGLQSVVEADIAGMLVDDFLDRHVIKPLQEHFA</sequence>
<dbReference type="InterPro" id="IPR013651">
    <property type="entry name" value="ATP-grasp_RimK-type"/>
</dbReference>
<dbReference type="Pfam" id="PF08443">
    <property type="entry name" value="RimK"/>
    <property type="match status" value="1"/>
</dbReference>
<keyword evidence="1" id="KW-0547">Nucleotide-binding</keyword>
<dbReference type="Gene3D" id="3.40.50.20">
    <property type="match status" value="1"/>
</dbReference>
<gene>
    <name evidence="3" type="ORF">TPL01_10560</name>
</gene>
<dbReference type="GO" id="GO:0005737">
    <property type="term" value="C:cytoplasm"/>
    <property type="evidence" value="ECO:0007669"/>
    <property type="project" value="TreeGrafter"/>
</dbReference>
<dbReference type="SUPFAM" id="SSF56059">
    <property type="entry name" value="Glutathione synthetase ATP-binding domain-like"/>
    <property type="match status" value="1"/>
</dbReference>
<organism evidence="3 4">
    <name type="scientific">Sulfuriferula plumbiphila</name>
    <dbReference type="NCBI Taxonomy" id="171865"/>
    <lineage>
        <taxon>Bacteria</taxon>
        <taxon>Pseudomonadati</taxon>
        <taxon>Pseudomonadota</taxon>
        <taxon>Betaproteobacteria</taxon>
        <taxon>Nitrosomonadales</taxon>
        <taxon>Sulfuricellaceae</taxon>
        <taxon>Sulfuriferula</taxon>
    </lineage>
</organism>
<dbReference type="GO" id="GO:0005524">
    <property type="term" value="F:ATP binding"/>
    <property type="evidence" value="ECO:0007669"/>
    <property type="project" value="UniProtKB-UniRule"/>
</dbReference>
<name>A0A512L605_9PROT</name>
<dbReference type="PANTHER" id="PTHR21621:SF0">
    <property type="entry name" value="BETA-CITRYLGLUTAMATE SYNTHASE B-RELATED"/>
    <property type="match status" value="1"/>
</dbReference>
<dbReference type="PROSITE" id="PS50975">
    <property type="entry name" value="ATP_GRASP"/>
    <property type="match status" value="1"/>
</dbReference>
<dbReference type="Gene3D" id="3.30.470.20">
    <property type="entry name" value="ATP-grasp fold, B domain"/>
    <property type="match status" value="1"/>
</dbReference>
<evidence type="ECO:0000313" key="3">
    <source>
        <dbReference type="EMBL" id="GEP29918.1"/>
    </source>
</evidence>
<reference evidence="3 4" key="1">
    <citation type="submission" date="2019-07" db="EMBL/GenBank/DDBJ databases">
        <title>Whole genome shotgun sequence of Thiobacillus plumbophilus NBRC 107929.</title>
        <authorList>
            <person name="Hosoyama A."/>
            <person name="Uohara A."/>
            <person name="Ohji S."/>
            <person name="Ichikawa N."/>
        </authorList>
    </citation>
    <scope>NUCLEOTIDE SEQUENCE [LARGE SCALE GENOMIC DNA]</scope>
    <source>
        <strain evidence="3 4">NBRC 107929</strain>
    </source>
</reference>
<proteinExistence type="predicted"/>
<dbReference type="Proteomes" id="UP000321337">
    <property type="component" value="Unassembled WGS sequence"/>
</dbReference>
<dbReference type="AlphaFoldDB" id="A0A512L605"/>
<dbReference type="GO" id="GO:0046872">
    <property type="term" value="F:metal ion binding"/>
    <property type="evidence" value="ECO:0007669"/>
    <property type="project" value="InterPro"/>
</dbReference>
<protein>
    <submittedName>
        <fullName evidence="3">Lysine biosynthesis protein LysX</fullName>
    </submittedName>
</protein>
<accession>A0A512L605</accession>
<dbReference type="InterPro" id="IPR011761">
    <property type="entry name" value="ATP-grasp"/>
</dbReference>
<keyword evidence="4" id="KW-1185">Reference proteome</keyword>
<dbReference type="PANTHER" id="PTHR21621">
    <property type="entry name" value="RIBOSOMAL PROTEIN S6 MODIFICATION PROTEIN"/>
    <property type="match status" value="1"/>
</dbReference>
<keyword evidence="1" id="KW-0067">ATP-binding</keyword>
<dbReference type="OrthoDB" id="9786585at2"/>
<dbReference type="RefSeq" id="WP_147071499.1">
    <property type="nucleotide sequence ID" value="NZ_AP021884.1"/>
</dbReference>
<evidence type="ECO:0000256" key="1">
    <source>
        <dbReference type="PROSITE-ProRule" id="PRU00409"/>
    </source>
</evidence>
<dbReference type="GO" id="GO:0016879">
    <property type="term" value="F:ligase activity, forming carbon-nitrogen bonds"/>
    <property type="evidence" value="ECO:0007669"/>
    <property type="project" value="TreeGrafter"/>
</dbReference>